<keyword evidence="1" id="KW-0547">Nucleotide-binding</keyword>
<dbReference type="GO" id="GO:0005525">
    <property type="term" value="F:GTP binding"/>
    <property type="evidence" value="ECO:0007669"/>
    <property type="project" value="UniProtKB-KW"/>
</dbReference>
<keyword evidence="6" id="KW-1185">Reference proteome</keyword>
<dbReference type="InterPro" id="IPR019988">
    <property type="entry name" value="GTP-bd_ribosome_bgen_YqeH"/>
</dbReference>
<dbReference type="Proteomes" id="UP000461880">
    <property type="component" value="Unassembled WGS sequence"/>
</dbReference>
<gene>
    <name evidence="5" type="primary">yqeH</name>
    <name evidence="5" type="ORF">FYJ51_08495</name>
</gene>
<sequence>MAVCRGCGAVLQTTDPKAPGYTPKEGSSYCQRCFRLMHYDDLTISMRTGIDPDMVMNRLADMDVLILWTVDLFDFEAGMIPGLSRKLAGKDLILICTKRDLLPDTLNHEKIARFVFSRLKEAGIHIRELILTSGIRHEGKEEIMEAVHKYADGRKVAVMGRANSGKSTLLNELAGSQILASSRYPGTTLDFNELEIDGIPFIDTPGIEIQHSMLMDVKEEDLKTIIPARTIKPQIYQVRGNQSFAAGGLARLDVYGADHATVAWYLSDRLDLHRGKAEAADELWQKHYGELLKPVPLKNQFHTLSIHKHEEKTDVVFDGLGWACVSGNVKTITAKAPESVNITFRKAML</sequence>
<dbReference type="NCBIfam" id="TIGR03597">
    <property type="entry name" value="GTPase_YqeH"/>
    <property type="match status" value="1"/>
</dbReference>
<proteinExistence type="predicted"/>
<protein>
    <submittedName>
        <fullName evidence="5">Ribosome biogenesis GTPase YqeH</fullName>
    </submittedName>
</protein>
<dbReference type="PANTHER" id="PTHR46434">
    <property type="entry name" value="GENETIC INTERACTOR OF PROHIBITINS 3, MITOCHONDRIAL"/>
    <property type="match status" value="1"/>
</dbReference>
<dbReference type="SUPFAM" id="SSF52540">
    <property type="entry name" value="P-loop containing nucleoside triphosphate hydrolases"/>
    <property type="match status" value="1"/>
</dbReference>
<dbReference type="EMBL" id="VUMN01000020">
    <property type="protein sequence ID" value="MSS58945.1"/>
    <property type="molecule type" value="Genomic_DNA"/>
</dbReference>
<evidence type="ECO:0000313" key="6">
    <source>
        <dbReference type="Proteomes" id="UP000461880"/>
    </source>
</evidence>
<feature type="domain" description="G" evidence="3">
    <location>
        <begin position="155"/>
        <end position="212"/>
    </location>
</feature>
<keyword evidence="2" id="KW-0342">GTP-binding</keyword>
<dbReference type="Gene3D" id="3.40.50.300">
    <property type="entry name" value="P-loop containing nucleotide triphosphate hydrolases"/>
    <property type="match status" value="1"/>
</dbReference>
<dbReference type="InterPro" id="IPR006073">
    <property type="entry name" value="GTP-bd"/>
</dbReference>
<dbReference type="InterPro" id="IPR027417">
    <property type="entry name" value="P-loop_NTPase"/>
</dbReference>
<dbReference type="PANTHER" id="PTHR46434:SF1">
    <property type="entry name" value="GENETIC INTERACTOR OF PROHIBITINS 3, MITOCHONDRIAL"/>
    <property type="match status" value="1"/>
</dbReference>
<dbReference type="InterPro" id="IPR005225">
    <property type="entry name" value="Small_GTP-bd"/>
</dbReference>
<accession>A0A7X2NSX9</accession>
<evidence type="ECO:0000259" key="4">
    <source>
        <dbReference type="Pfam" id="PF21516"/>
    </source>
</evidence>
<dbReference type="CDD" id="cd01855">
    <property type="entry name" value="YqeH"/>
    <property type="match status" value="1"/>
</dbReference>
<evidence type="ECO:0000259" key="3">
    <source>
        <dbReference type="Pfam" id="PF01926"/>
    </source>
</evidence>
<organism evidence="5 6">
    <name type="scientific">Stecheria intestinalis</name>
    <dbReference type="NCBI Taxonomy" id="2606630"/>
    <lineage>
        <taxon>Bacteria</taxon>
        <taxon>Bacillati</taxon>
        <taxon>Bacillota</taxon>
        <taxon>Erysipelotrichia</taxon>
        <taxon>Erysipelotrichales</taxon>
        <taxon>Erysipelotrichaceae</taxon>
        <taxon>Stecheria</taxon>
    </lineage>
</organism>
<comment type="caution">
    <text evidence="5">The sequence shown here is derived from an EMBL/GenBank/DDBJ whole genome shotgun (WGS) entry which is preliminary data.</text>
</comment>
<dbReference type="RefSeq" id="WP_154504985.1">
    <property type="nucleotide sequence ID" value="NZ_VUMN01000020.1"/>
</dbReference>
<evidence type="ECO:0000313" key="5">
    <source>
        <dbReference type="EMBL" id="MSS58945.1"/>
    </source>
</evidence>
<evidence type="ECO:0000256" key="2">
    <source>
        <dbReference type="ARBA" id="ARBA00023134"/>
    </source>
</evidence>
<dbReference type="Pfam" id="PF21516">
    <property type="entry name" value="YqeH-like_C"/>
    <property type="match status" value="1"/>
</dbReference>
<reference evidence="5 6" key="1">
    <citation type="submission" date="2019-08" db="EMBL/GenBank/DDBJ databases">
        <title>In-depth cultivation of the pig gut microbiome towards novel bacterial diversity and tailored functional studies.</title>
        <authorList>
            <person name="Wylensek D."/>
            <person name="Hitch T.C.A."/>
            <person name="Clavel T."/>
        </authorList>
    </citation>
    <scope>NUCLEOTIDE SEQUENCE [LARGE SCALE GENOMIC DNA]</scope>
    <source>
        <strain evidence="5 6">Oil+RF-744-GAM-WT-6</strain>
    </source>
</reference>
<evidence type="ECO:0000256" key="1">
    <source>
        <dbReference type="ARBA" id="ARBA00022741"/>
    </source>
</evidence>
<dbReference type="AlphaFoldDB" id="A0A7X2NSX9"/>
<feature type="domain" description="NOA1/YqeH-like C-terminal" evidence="4">
    <location>
        <begin position="262"/>
        <end position="348"/>
    </location>
</feature>
<dbReference type="NCBIfam" id="TIGR00231">
    <property type="entry name" value="small_GTP"/>
    <property type="match status" value="1"/>
</dbReference>
<dbReference type="InterPro" id="IPR048422">
    <property type="entry name" value="NOA1/YqeH-like_C"/>
</dbReference>
<dbReference type="Pfam" id="PF01926">
    <property type="entry name" value="MMR_HSR1"/>
    <property type="match status" value="1"/>
</dbReference>
<name>A0A7X2NSX9_9FIRM</name>
<dbReference type="InterPro" id="IPR050896">
    <property type="entry name" value="Mito_lipid_metab_GTPase"/>
</dbReference>